<proteinExistence type="predicted"/>
<evidence type="ECO:0000256" key="4">
    <source>
        <dbReference type="ARBA" id="ARBA00022989"/>
    </source>
</evidence>
<sequence>MSICSALIYGALQYSPRDMLLSDESAKAQKQFPQSYMTGIVDRTYSNNGSLKHKMVARSVTSFSNGTINRSEVDHPHVTLYRQSSTEPWQLSAKQGTSVSNAITLRDNVQVWNEKGQYGWVTLTTDDLTIDTDQQYAHTDKPVTMRSERGTTRAVGLNAELDNGRIELLSEVKATYAP</sequence>
<dbReference type="InterPro" id="IPR052363">
    <property type="entry name" value="LPS_export_LptC"/>
</dbReference>
<dbReference type="NCBIfam" id="TIGR04409">
    <property type="entry name" value="LptC_YrbK"/>
    <property type="match status" value="1"/>
</dbReference>
<evidence type="ECO:0000256" key="3">
    <source>
        <dbReference type="ARBA" id="ARBA00022692"/>
    </source>
</evidence>
<keyword evidence="2" id="KW-0997">Cell inner membrane</keyword>
<evidence type="ECO:0000313" key="6">
    <source>
        <dbReference type="EMBL" id="MFC3153774.1"/>
    </source>
</evidence>
<accession>A0ABV7HLZ1</accession>
<dbReference type="PANTHER" id="PTHR37481:SF1">
    <property type="entry name" value="LIPOPOLYSACCHARIDE EXPORT SYSTEM PROTEIN LPTC"/>
    <property type="match status" value="1"/>
</dbReference>
<comment type="caution">
    <text evidence="6">The sequence shown here is derived from an EMBL/GenBank/DDBJ whole genome shotgun (WGS) entry which is preliminary data.</text>
</comment>
<evidence type="ECO:0000256" key="1">
    <source>
        <dbReference type="ARBA" id="ARBA00022475"/>
    </source>
</evidence>
<dbReference type="InterPro" id="IPR010664">
    <property type="entry name" value="LipoPS_assembly_LptC-rel"/>
</dbReference>
<gene>
    <name evidence="6" type="primary">lptC</name>
    <name evidence="6" type="ORF">ACFOEB_01035</name>
</gene>
<dbReference type="Pfam" id="PF06835">
    <property type="entry name" value="LptC"/>
    <property type="match status" value="1"/>
</dbReference>
<keyword evidence="7" id="KW-1185">Reference proteome</keyword>
<keyword evidence="1" id="KW-1003">Cell membrane</keyword>
<evidence type="ECO:0000256" key="5">
    <source>
        <dbReference type="ARBA" id="ARBA00023136"/>
    </source>
</evidence>
<reference evidence="7" key="1">
    <citation type="journal article" date="2019" name="Int. J. Syst. Evol. Microbiol.">
        <title>The Global Catalogue of Microorganisms (GCM) 10K type strain sequencing project: providing services to taxonomists for standard genome sequencing and annotation.</title>
        <authorList>
            <consortium name="The Broad Institute Genomics Platform"/>
            <consortium name="The Broad Institute Genome Sequencing Center for Infectious Disease"/>
            <person name="Wu L."/>
            <person name="Ma J."/>
        </authorList>
    </citation>
    <scope>NUCLEOTIDE SEQUENCE [LARGE SCALE GENOMIC DNA]</scope>
    <source>
        <strain evidence="7">KCTC 52141</strain>
    </source>
</reference>
<dbReference type="Proteomes" id="UP001595548">
    <property type="component" value="Unassembled WGS sequence"/>
</dbReference>
<keyword evidence="3" id="KW-0812">Transmembrane</keyword>
<organism evidence="6 7">
    <name type="scientific">Gilvimarinus japonicus</name>
    <dbReference type="NCBI Taxonomy" id="1796469"/>
    <lineage>
        <taxon>Bacteria</taxon>
        <taxon>Pseudomonadati</taxon>
        <taxon>Pseudomonadota</taxon>
        <taxon>Gammaproteobacteria</taxon>
        <taxon>Cellvibrionales</taxon>
        <taxon>Cellvibrionaceae</taxon>
        <taxon>Gilvimarinus</taxon>
    </lineage>
</organism>
<protein>
    <submittedName>
        <fullName evidence="6">LPS export ABC transporter periplasmic protein LptC</fullName>
    </submittedName>
</protein>
<evidence type="ECO:0000313" key="7">
    <source>
        <dbReference type="Proteomes" id="UP001595548"/>
    </source>
</evidence>
<dbReference type="InterPro" id="IPR026265">
    <property type="entry name" value="LptC"/>
</dbReference>
<keyword evidence="4" id="KW-1133">Transmembrane helix</keyword>
<dbReference type="EMBL" id="JBHRTL010000001">
    <property type="protein sequence ID" value="MFC3153774.1"/>
    <property type="molecule type" value="Genomic_DNA"/>
</dbReference>
<evidence type="ECO:0000256" key="2">
    <source>
        <dbReference type="ARBA" id="ARBA00022519"/>
    </source>
</evidence>
<keyword evidence="5" id="KW-0472">Membrane</keyword>
<dbReference type="PANTHER" id="PTHR37481">
    <property type="entry name" value="LIPOPOLYSACCHARIDE EXPORT SYSTEM PROTEIN LPTC"/>
    <property type="match status" value="1"/>
</dbReference>
<dbReference type="Gene3D" id="2.60.450.10">
    <property type="entry name" value="Lipopolysaccharide (LPS) transport protein A like domain"/>
    <property type="match status" value="1"/>
</dbReference>
<dbReference type="RefSeq" id="WP_339616463.1">
    <property type="nucleotide sequence ID" value="NZ_AP031500.1"/>
</dbReference>
<name>A0ABV7HLZ1_9GAMM</name>